<organism evidence="2 3">
    <name type="scientific">Fulvimonas yonginensis</name>
    <dbReference type="NCBI Taxonomy" id="1495200"/>
    <lineage>
        <taxon>Bacteria</taxon>
        <taxon>Pseudomonadati</taxon>
        <taxon>Pseudomonadota</taxon>
        <taxon>Gammaproteobacteria</taxon>
        <taxon>Lysobacterales</taxon>
        <taxon>Rhodanobacteraceae</taxon>
        <taxon>Fulvimonas</taxon>
    </lineage>
</organism>
<feature type="signal peptide" evidence="1">
    <location>
        <begin position="1"/>
        <end position="22"/>
    </location>
</feature>
<evidence type="ECO:0000313" key="3">
    <source>
        <dbReference type="Proteomes" id="UP001381174"/>
    </source>
</evidence>
<sequence>MRLRSKAALLALALLPFAPVHAGESPFGWIYTADLHPQGRSEFEHKSWLQQSQSRGDYSYLQNAEEFEYGVTDRFQLSGYFNWSYVNAYRNGVDGRTGGPGVDLGPQADPLAHYRRTRFDAVSVEAIYQVMNPLVDPIGLALYVEPEWGPHERALEWRLIVQKNLLDDRFVLAANLMGETEHEKYYGEVERASMLDFSAGFSWRFTDNWSVGLETRNHQEFEGYRYDSREHSAWFLGPNLHYAAQRWWLTAAWRHQLPMVKAFNEEQREVVIGDRIYGDEHARNEFMVKLGVPF</sequence>
<dbReference type="Pfam" id="PF20367">
    <property type="entry name" value="DUF6662"/>
    <property type="match status" value="1"/>
</dbReference>
<reference evidence="2 3" key="1">
    <citation type="journal article" date="2014" name="Int. J. Syst. Evol. Microbiol.">
        <title>Fulvimonas yonginensis sp. nov., isolated from greenhouse soil, and emended description of the genus Fulvimonas.</title>
        <authorList>
            <person name="Ahn J.H."/>
            <person name="Kim S.J."/>
            <person name="Weon H.Y."/>
            <person name="Hong S.B."/>
            <person name="Seok S.J."/>
            <person name="Kwon S.W."/>
        </authorList>
    </citation>
    <scope>NUCLEOTIDE SEQUENCE [LARGE SCALE GENOMIC DNA]</scope>
    <source>
        <strain evidence="2 3">KACC 16952</strain>
    </source>
</reference>
<keyword evidence="3" id="KW-1185">Reference proteome</keyword>
<dbReference type="Proteomes" id="UP001381174">
    <property type="component" value="Unassembled WGS sequence"/>
</dbReference>
<dbReference type="EMBL" id="JBBBNY010000011">
    <property type="protein sequence ID" value="MEI7037776.1"/>
    <property type="molecule type" value="Genomic_DNA"/>
</dbReference>
<accession>A0ABU8JDY2</accession>
<dbReference type="RefSeq" id="WP_336808413.1">
    <property type="nucleotide sequence ID" value="NZ_JBBBNY010000011.1"/>
</dbReference>
<name>A0ABU8JDY2_9GAMM</name>
<dbReference type="InterPro" id="IPR046603">
    <property type="entry name" value="DUF6662"/>
</dbReference>
<feature type="chain" id="PRO_5045333849" evidence="1">
    <location>
        <begin position="23"/>
        <end position="294"/>
    </location>
</feature>
<proteinExistence type="predicted"/>
<protein>
    <submittedName>
        <fullName evidence="2">DUF6662 family protein</fullName>
    </submittedName>
</protein>
<keyword evidence="1" id="KW-0732">Signal</keyword>
<evidence type="ECO:0000313" key="2">
    <source>
        <dbReference type="EMBL" id="MEI7037776.1"/>
    </source>
</evidence>
<gene>
    <name evidence="2" type="ORF">WAT24_13490</name>
</gene>
<evidence type="ECO:0000256" key="1">
    <source>
        <dbReference type="SAM" id="SignalP"/>
    </source>
</evidence>
<comment type="caution">
    <text evidence="2">The sequence shown here is derived from an EMBL/GenBank/DDBJ whole genome shotgun (WGS) entry which is preliminary data.</text>
</comment>